<comment type="caution">
    <text evidence="9">The sequence shown here is derived from an EMBL/GenBank/DDBJ whole genome shotgun (WGS) entry which is preliminary data.</text>
</comment>
<keyword evidence="7" id="KW-0378">Hydrolase</keyword>
<dbReference type="InterPro" id="IPR006148">
    <property type="entry name" value="Glc/Gal-6P_isomerase"/>
</dbReference>
<evidence type="ECO:0000256" key="2">
    <source>
        <dbReference type="ARBA" id="ARBA00002681"/>
    </source>
</evidence>
<protein>
    <recommendedName>
        <fullName evidence="6 7">6-phosphogluconolactonase</fullName>
        <shortName evidence="7">6PGL</shortName>
        <ecNumber evidence="5 7">3.1.1.31</ecNumber>
    </recommendedName>
</protein>
<dbReference type="EMBL" id="PDEM01000020">
    <property type="protein sequence ID" value="PHZ84820.1"/>
    <property type="molecule type" value="Genomic_DNA"/>
</dbReference>
<comment type="pathway">
    <text evidence="3 7">Carbohydrate degradation; pentose phosphate pathway; D-ribulose 5-phosphate from D-glucose 6-phosphate (oxidative stage): step 2/3.</text>
</comment>
<evidence type="ECO:0000256" key="3">
    <source>
        <dbReference type="ARBA" id="ARBA00004961"/>
    </source>
</evidence>
<dbReference type="OrthoDB" id="9810967at2"/>
<evidence type="ECO:0000259" key="8">
    <source>
        <dbReference type="Pfam" id="PF01182"/>
    </source>
</evidence>
<dbReference type="InterPro" id="IPR039104">
    <property type="entry name" value="6PGL"/>
</dbReference>
<name>A0A2G4YRC1_9PROT</name>
<comment type="similarity">
    <text evidence="4 7">Belongs to the glucosamine/galactosamine-6-phosphate isomerase family. 6-phosphogluconolactonase subfamily.</text>
</comment>
<dbReference type="CDD" id="cd01400">
    <property type="entry name" value="6PGL"/>
    <property type="match status" value="1"/>
</dbReference>
<dbReference type="GO" id="GO:0017057">
    <property type="term" value="F:6-phosphogluconolactonase activity"/>
    <property type="evidence" value="ECO:0007669"/>
    <property type="project" value="UniProtKB-UniRule"/>
</dbReference>
<dbReference type="EC" id="3.1.1.31" evidence="5 7"/>
<sequence>MTQITEKKFTRKQALFDQLFQDTTTRLQKAVAEKDMASVLLSGGTTPGSFYDVLSHADIPWDKICLSVTDERWVPATNPASCEYLVRQTLMQNRAATARFFPLKSPPDALMDGYAITLDSLRQMPQPFDMVLLGMGLDGHVASLIPTAEDTARGLDPANKNICQYIRNPGGDYPRISMTVNSLLNVAQVTLLFFGVEKWAVYQDALHDTAFTWPVSHILHQDQTPVEIYWCP</sequence>
<evidence type="ECO:0000256" key="4">
    <source>
        <dbReference type="ARBA" id="ARBA00010662"/>
    </source>
</evidence>
<dbReference type="NCBIfam" id="TIGR01198">
    <property type="entry name" value="pgl"/>
    <property type="match status" value="1"/>
</dbReference>
<dbReference type="InParanoid" id="A0A2G4YRC1"/>
<keyword evidence="10" id="KW-1185">Reference proteome</keyword>
<evidence type="ECO:0000256" key="6">
    <source>
        <dbReference type="ARBA" id="ARBA00020337"/>
    </source>
</evidence>
<evidence type="ECO:0000256" key="7">
    <source>
        <dbReference type="RuleBase" id="RU365095"/>
    </source>
</evidence>
<accession>A0A2G4YRC1</accession>
<dbReference type="Proteomes" id="UP000229730">
    <property type="component" value="Unassembled WGS sequence"/>
</dbReference>
<dbReference type="SUPFAM" id="SSF100950">
    <property type="entry name" value="NagB/RpiA/CoA transferase-like"/>
    <property type="match status" value="1"/>
</dbReference>
<dbReference type="AlphaFoldDB" id="A0A2G4YRC1"/>
<evidence type="ECO:0000256" key="1">
    <source>
        <dbReference type="ARBA" id="ARBA00000832"/>
    </source>
</evidence>
<dbReference type="GO" id="GO:0005975">
    <property type="term" value="P:carbohydrate metabolic process"/>
    <property type="evidence" value="ECO:0007669"/>
    <property type="project" value="UniProtKB-UniRule"/>
</dbReference>
<dbReference type="RefSeq" id="WP_099472392.1">
    <property type="nucleotide sequence ID" value="NZ_CP041025.1"/>
</dbReference>
<dbReference type="PANTHER" id="PTHR11054">
    <property type="entry name" value="6-PHOSPHOGLUCONOLACTONASE"/>
    <property type="match status" value="1"/>
</dbReference>
<organism evidence="9 10">
    <name type="scientific">Paremcibacter congregatus</name>
    <dbReference type="NCBI Taxonomy" id="2043170"/>
    <lineage>
        <taxon>Bacteria</taxon>
        <taxon>Pseudomonadati</taxon>
        <taxon>Pseudomonadota</taxon>
        <taxon>Alphaproteobacteria</taxon>
        <taxon>Emcibacterales</taxon>
        <taxon>Emcibacteraceae</taxon>
        <taxon>Paremcibacter</taxon>
    </lineage>
</organism>
<feature type="domain" description="Glucosamine/galactosamine-6-phosphate isomerase" evidence="8">
    <location>
        <begin position="12"/>
        <end position="222"/>
    </location>
</feature>
<proteinExistence type="inferred from homology"/>
<dbReference type="Gene3D" id="3.40.50.1360">
    <property type="match status" value="1"/>
</dbReference>
<dbReference type="InterPro" id="IPR037171">
    <property type="entry name" value="NagB/RpiA_transferase-like"/>
</dbReference>
<comment type="catalytic activity">
    <reaction evidence="1 7">
        <text>6-phospho-D-glucono-1,5-lactone + H2O = 6-phospho-D-gluconate + H(+)</text>
        <dbReference type="Rhea" id="RHEA:12556"/>
        <dbReference type="ChEBI" id="CHEBI:15377"/>
        <dbReference type="ChEBI" id="CHEBI:15378"/>
        <dbReference type="ChEBI" id="CHEBI:57955"/>
        <dbReference type="ChEBI" id="CHEBI:58759"/>
        <dbReference type="EC" id="3.1.1.31"/>
    </reaction>
</comment>
<dbReference type="UniPathway" id="UPA00115">
    <property type="reaction ID" value="UER00409"/>
</dbReference>
<dbReference type="InterPro" id="IPR005900">
    <property type="entry name" value="6-phosphogluconolactonase_DevB"/>
</dbReference>
<comment type="function">
    <text evidence="2 7">Hydrolysis of 6-phosphogluconolactone to 6-phosphogluconate.</text>
</comment>
<gene>
    <name evidence="7 9" type="primary">pgl</name>
    <name evidence="9" type="ORF">CRD36_08815</name>
</gene>
<dbReference type="Pfam" id="PF01182">
    <property type="entry name" value="Glucosamine_iso"/>
    <property type="match status" value="1"/>
</dbReference>
<dbReference type="PANTHER" id="PTHR11054:SF0">
    <property type="entry name" value="6-PHOSPHOGLUCONOLACTONASE"/>
    <property type="match status" value="1"/>
</dbReference>
<evidence type="ECO:0000256" key="5">
    <source>
        <dbReference type="ARBA" id="ARBA00013198"/>
    </source>
</evidence>
<evidence type="ECO:0000313" key="10">
    <source>
        <dbReference type="Proteomes" id="UP000229730"/>
    </source>
</evidence>
<reference evidence="9 10" key="1">
    <citation type="submission" date="2017-10" db="EMBL/GenBank/DDBJ databases">
        <title>Frigbacter circumglobatus gen. nov. sp. nov., isolated from sediment cultured in situ.</title>
        <authorList>
            <person name="Zhao Z."/>
        </authorList>
    </citation>
    <scope>NUCLEOTIDE SEQUENCE [LARGE SCALE GENOMIC DNA]</scope>
    <source>
        <strain evidence="9 10">ZYL</strain>
    </source>
</reference>
<dbReference type="GO" id="GO:0006098">
    <property type="term" value="P:pentose-phosphate shunt"/>
    <property type="evidence" value="ECO:0007669"/>
    <property type="project" value="UniProtKB-UniPathway"/>
</dbReference>
<evidence type="ECO:0000313" key="9">
    <source>
        <dbReference type="EMBL" id="PHZ84820.1"/>
    </source>
</evidence>